<comment type="function">
    <text evidence="11 12">Key component of the proton channel; it plays a direct role in the translocation of protons across the membrane.</text>
</comment>
<dbReference type="Proteomes" id="UP000320390">
    <property type="component" value="Chromosome"/>
</dbReference>
<feature type="transmembrane region" description="Helical" evidence="11">
    <location>
        <begin position="219"/>
        <end position="239"/>
    </location>
</feature>
<dbReference type="AlphaFoldDB" id="A0A518ERR3"/>
<keyword evidence="9 11" id="KW-0472">Membrane</keyword>
<evidence type="ECO:0000256" key="9">
    <source>
        <dbReference type="ARBA" id="ARBA00023136"/>
    </source>
</evidence>
<evidence type="ECO:0000313" key="14">
    <source>
        <dbReference type="EMBL" id="QDV06735.1"/>
    </source>
</evidence>
<keyword evidence="8 11" id="KW-0406">Ion transport</keyword>
<keyword evidence="3 11" id="KW-0813">Transport</keyword>
<sequence>MLAILVGACFLANRHTDHHKVPTVTEDGVERVAEPSSIFTTLYYHVIPSPIVAAHGADAHGADAHGADAHGADAHGADAHGVDAHGHDDHAGDDHGHAASGPLVSIPFPGFLSAFDGDPHKDGTQFVMYNLQIFQIAALLMILVAFSGVPSYLRTGKGDYVSRLMGGFALWLRDDLVEPAMGKELSAKLLPLMMFLFFFILFMNVMGLTPMSVTPTASIFVTGALALITFTLMIVGGIIAQGPVDFFKNLVPHVPGFLWPLMFLIEVAGLIIKPVALMIRLFATITGGHLVVLSFMALIFFFWSAFGSTVGTALSPVWVGFAVFIMIIEAFVALVQAYIFTLLSSLFIGAAVHPEH</sequence>
<gene>
    <name evidence="14" type="primary">atpB_1</name>
    <name evidence="11" type="synonym">atpB</name>
    <name evidence="14" type="ORF">Poly30_22500</name>
</gene>
<dbReference type="InterPro" id="IPR035908">
    <property type="entry name" value="F0_ATP_A_sf"/>
</dbReference>
<organism evidence="14 15">
    <name type="scientific">Saltatorellus ferox</name>
    <dbReference type="NCBI Taxonomy" id="2528018"/>
    <lineage>
        <taxon>Bacteria</taxon>
        <taxon>Pseudomonadati</taxon>
        <taxon>Planctomycetota</taxon>
        <taxon>Planctomycetia</taxon>
        <taxon>Planctomycetia incertae sedis</taxon>
        <taxon>Saltatorellus</taxon>
    </lineage>
</organism>
<dbReference type="CDD" id="cd00310">
    <property type="entry name" value="ATP-synt_Fo_a_6"/>
    <property type="match status" value="1"/>
</dbReference>
<evidence type="ECO:0000256" key="1">
    <source>
        <dbReference type="ARBA" id="ARBA00004141"/>
    </source>
</evidence>
<dbReference type="GO" id="GO:0005886">
    <property type="term" value="C:plasma membrane"/>
    <property type="evidence" value="ECO:0007669"/>
    <property type="project" value="UniProtKB-SubCell"/>
</dbReference>
<protein>
    <recommendedName>
        <fullName evidence="11 12">ATP synthase subunit a</fullName>
    </recommendedName>
    <alternativeName>
        <fullName evidence="11">ATP synthase F0 sector subunit a</fullName>
    </alternativeName>
    <alternativeName>
        <fullName evidence="11">F-ATPase subunit 6</fullName>
    </alternativeName>
</protein>
<dbReference type="Gene3D" id="1.20.120.220">
    <property type="entry name" value="ATP synthase, F0 complex, subunit A"/>
    <property type="match status" value="1"/>
</dbReference>
<evidence type="ECO:0000256" key="11">
    <source>
        <dbReference type="HAMAP-Rule" id="MF_01393"/>
    </source>
</evidence>
<dbReference type="SUPFAM" id="SSF81336">
    <property type="entry name" value="F1F0 ATP synthase subunit A"/>
    <property type="match status" value="1"/>
</dbReference>
<keyword evidence="15" id="KW-1185">Reference proteome</keyword>
<dbReference type="EMBL" id="CP036434">
    <property type="protein sequence ID" value="QDV06735.1"/>
    <property type="molecule type" value="Genomic_DNA"/>
</dbReference>
<feature type="transmembrane region" description="Helical" evidence="11">
    <location>
        <begin position="133"/>
        <end position="153"/>
    </location>
</feature>
<keyword evidence="5 11" id="KW-0812">Transmembrane</keyword>
<keyword evidence="7 11" id="KW-1133">Transmembrane helix</keyword>
<feature type="transmembrane region" description="Helical" evidence="11">
    <location>
        <begin position="290"/>
        <end position="311"/>
    </location>
</feature>
<dbReference type="Pfam" id="PF00119">
    <property type="entry name" value="ATP-synt_A"/>
    <property type="match status" value="1"/>
</dbReference>
<accession>A0A518ERR3</accession>
<reference evidence="14 15" key="1">
    <citation type="submission" date="2019-02" db="EMBL/GenBank/DDBJ databases">
        <title>Deep-cultivation of Planctomycetes and their phenomic and genomic characterization uncovers novel biology.</title>
        <authorList>
            <person name="Wiegand S."/>
            <person name="Jogler M."/>
            <person name="Boedeker C."/>
            <person name="Pinto D."/>
            <person name="Vollmers J."/>
            <person name="Rivas-Marin E."/>
            <person name="Kohn T."/>
            <person name="Peeters S.H."/>
            <person name="Heuer A."/>
            <person name="Rast P."/>
            <person name="Oberbeckmann S."/>
            <person name="Bunk B."/>
            <person name="Jeske O."/>
            <person name="Meyerdierks A."/>
            <person name="Storesund J.E."/>
            <person name="Kallscheuer N."/>
            <person name="Luecker S."/>
            <person name="Lage O.M."/>
            <person name="Pohl T."/>
            <person name="Merkel B.J."/>
            <person name="Hornburger P."/>
            <person name="Mueller R.-W."/>
            <person name="Bruemmer F."/>
            <person name="Labrenz M."/>
            <person name="Spormann A.M."/>
            <person name="Op den Camp H."/>
            <person name="Overmann J."/>
            <person name="Amann R."/>
            <person name="Jetten M.S.M."/>
            <person name="Mascher T."/>
            <person name="Medema M.H."/>
            <person name="Devos D.P."/>
            <person name="Kaster A.-K."/>
            <person name="Ovreas L."/>
            <person name="Rohde M."/>
            <person name="Galperin M.Y."/>
            <person name="Jogler C."/>
        </authorList>
    </citation>
    <scope>NUCLEOTIDE SEQUENCE [LARGE SCALE GENOMIC DNA]</scope>
    <source>
        <strain evidence="14 15">Poly30</strain>
    </source>
</reference>
<dbReference type="PANTHER" id="PTHR11410">
    <property type="entry name" value="ATP SYNTHASE SUBUNIT A"/>
    <property type="match status" value="1"/>
</dbReference>
<evidence type="ECO:0000256" key="7">
    <source>
        <dbReference type="ARBA" id="ARBA00022989"/>
    </source>
</evidence>
<dbReference type="InterPro" id="IPR000568">
    <property type="entry name" value="ATP_synth_F0_asu"/>
</dbReference>
<keyword evidence="4 11" id="KW-0138">CF(0)</keyword>
<keyword evidence="10 11" id="KW-0066">ATP synthesis</keyword>
<evidence type="ECO:0000256" key="10">
    <source>
        <dbReference type="ARBA" id="ARBA00023310"/>
    </source>
</evidence>
<evidence type="ECO:0000256" key="8">
    <source>
        <dbReference type="ARBA" id="ARBA00023065"/>
    </source>
</evidence>
<evidence type="ECO:0000256" key="6">
    <source>
        <dbReference type="ARBA" id="ARBA00022781"/>
    </source>
</evidence>
<evidence type="ECO:0000256" key="5">
    <source>
        <dbReference type="ARBA" id="ARBA00022692"/>
    </source>
</evidence>
<feature type="transmembrane region" description="Helical" evidence="11">
    <location>
        <begin position="317"/>
        <end position="340"/>
    </location>
</feature>
<keyword evidence="6 11" id="KW-0375">Hydrogen ion transport</keyword>
<evidence type="ECO:0000256" key="3">
    <source>
        <dbReference type="ARBA" id="ARBA00022448"/>
    </source>
</evidence>
<evidence type="ECO:0000256" key="13">
    <source>
        <dbReference type="SAM" id="MobiDB-lite"/>
    </source>
</evidence>
<dbReference type="InterPro" id="IPR045083">
    <property type="entry name" value="ATP_synth_F0_asu_bact/mt"/>
</dbReference>
<evidence type="ECO:0000256" key="2">
    <source>
        <dbReference type="ARBA" id="ARBA00006810"/>
    </source>
</evidence>
<feature type="transmembrane region" description="Helical" evidence="11">
    <location>
        <begin position="259"/>
        <end position="283"/>
    </location>
</feature>
<dbReference type="PANTHER" id="PTHR11410:SF0">
    <property type="entry name" value="ATP SYNTHASE SUBUNIT A"/>
    <property type="match status" value="1"/>
</dbReference>
<keyword evidence="11" id="KW-1003">Cell membrane</keyword>
<dbReference type="GO" id="GO:0046933">
    <property type="term" value="F:proton-transporting ATP synthase activity, rotational mechanism"/>
    <property type="evidence" value="ECO:0007669"/>
    <property type="project" value="UniProtKB-UniRule"/>
</dbReference>
<dbReference type="NCBIfam" id="TIGR01131">
    <property type="entry name" value="ATP_synt_6_or_A"/>
    <property type="match status" value="1"/>
</dbReference>
<evidence type="ECO:0000313" key="15">
    <source>
        <dbReference type="Proteomes" id="UP000320390"/>
    </source>
</evidence>
<evidence type="ECO:0000256" key="4">
    <source>
        <dbReference type="ARBA" id="ARBA00022547"/>
    </source>
</evidence>
<proteinExistence type="inferred from homology"/>
<name>A0A518ERR3_9BACT</name>
<comment type="subcellular location">
    <subcellularLocation>
        <location evidence="11 12">Cell membrane</location>
        <topology evidence="11 12">Multi-pass membrane protein</topology>
    </subcellularLocation>
    <subcellularLocation>
        <location evidence="1">Membrane</location>
        <topology evidence="1">Multi-pass membrane protein</topology>
    </subcellularLocation>
</comment>
<feature type="region of interest" description="Disordered" evidence="13">
    <location>
        <begin position="62"/>
        <end position="96"/>
    </location>
</feature>
<dbReference type="GO" id="GO:0045259">
    <property type="term" value="C:proton-transporting ATP synthase complex"/>
    <property type="evidence" value="ECO:0007669"/>
    <property type="project" value="UniProtKB-KW"/>
</dbReference>
<evidence type="ECO:0000256" key="12">
    <source>
        <dbReference type="RuleBase" id="RU000483"/>
    </source>
</evidence>
<dbReference type="HAMAP" id="MF_01393">
    <property type="entry name" value="ATP_synth_a_bact"/>
    <property type="match status" value="1"/>
</dbReference>
<dbReference type="PRINTS" id="PR00123">
    <property type="entry name" value="ATPASEA"/>
</dbReference>
<comment type="similarity">
    <text evidence="2 11 12">Belongs to the ATPase A chain family.</text>
</comment>
<feature type="transmembrane region" description="Helical" evidence="11">
    <location>
        <begin position="189"/>
        <end position="207"/>
    </location>
</feature>